<accession>A0ABM6JM98</accession>
<organism evidence="1 2">
    <name type="scientific">Shewanella japonica</name>
    <dbReference type="NCBI Taxonomy" id="93973"/>
    <lineage>
        <taxon>Bacteria</taxon>
        <taxon>Pseudomonadati</taxon>
        <taxon>Pseudomonadota</taxon>
        <taxon>Gammaproteobacteria</taxon>
        <taxon>Alteromonadales</taxon>
        <taxon>Shewanellaceae</taxon>
        <taxon>Shewanella</taxon>
    </lineage>
</organism>
<evidence type="ECO:0000313" key="2">
    <source>
        <dbReference type="Proteomes" id="UP000191820"/>
    </source>
</evidence>
<keyword evidence="2" id="KW-1185">Reference proteome</keyword>
<dbReference type="RefSeq" id="WP_055023223.1">
    <property type="nucleotide sequence ID" value="NZ_CP020472.1"/>
</dbReference>
<reference evidence="1 2" key="1">
    <citation type="submission" date="2017-03" db="EMBL/GenBank/DDBJ databases">
        <title>Genome sequencing of Shewanella japonica KCTC 22435.</title>
        <authorList>
            <person name="Kim K.M."/>
        </authorList>
    </citation>
    <scope>NUCLEOTIDE SEQUENCE [LARGE SCALE GENOMIC DNA]</scope>
    <source>
        <strain evidence="1 2">KCTC 22435</strain>
    </source>
</reference>
<protein>
    <submittedName>
        <fullName evidence="1">Uncharacterized protein</fullName>
    </submittedName>
</protein>
<name>A0ABM6JM98_9GAMM</name>
<evidence type="ECO:0000313" key="1">
    <source>
        <dbReference type="EMBL" id="ARD22581.1"/>
    </source>
</evidence>
<dbReference type="EMBL" id="CP020472">
    <property type="protein sequence ID" value="ARD22581.1"/>
    <property type="molecule type" value="Genomic_DNA"/>
</dbReference>
<gene>
    <name evidence="1" type="ORF">SJ2017_2291</name>
</gene>
<sequence length="114" mass="13208">MTSFKYHLNHEKIELLASDWFGLERVLVNDQLVSSKINFSQRSTHRIELKNGKPCQLQLLIDPQTEQLTCRLYKQNQLIGSLKQGKQSLLSSKKVFEASVMVTFMSVLGLYWFS</sequence>
<dbReference type="Proteomes" id="UP000191820">
    <property type="component" value="Chromosome"/>
</dbReference>
<proteinExistence type="predicted"/>